<name>A0ABX7SBP5_9BIFI</name>
<keyword evidence="2" id="KW-0812">Transmembrane</keyword>
<dbReference type="Proteomes" id="UP000663729">
    <property type="component" value="Chromosome"/>
</dbReference>
<evidence type="ECO:0000256" key="2">
    <source>
        <dbReference type="SAM" id="Phobius"/>
    </source>
</evidence>
<organism evidence="3 4">
    <name type="scientific">Bifidobacterium saguini</name>
    <dbReference type="NCBI Taxonomy" id="762210"/>
    <lineage>
        <taxon>Bacteria</taxon>
        <taxon>Bacillati</taxon>
        <taxon>Actinomycetota</taxon>
        <taxon>Actinomycetes</taxon>
        <taxon>Bifidobacteriales</taxon>
        <taxon>Bifidobacteriaceae</taxon>
        <taxon>Bifidobacterium</taxon>
    </lineage>
</organism>
<feature type="region of interest" description="Disordered" evidence="1">
    <location>
        <begin position="1"/>
        <end position="52"/>
    </location>
</feature>
<evidence type="ECO:0000256" key="1">
    <source>
        <dbReference type="SAM" id="MobiDB-lite"/>
    </source>
</evidence>
<feature type="compositionally biased region" description="Low complexity" evidence="1">
    <location>
        <begin position="326"/>
        <end position="342"/>
    </location>
</feature>
<keyword evidence="2" id="KW-1133">Transmembrane helix</keyword>
<accession>A0ABX7SBP5</accession>
<evidence type="ECO:0000313" key="4">
    <source>
        <dbReference type="Proteomes" id="UP000663729"/>
    </source>
</evidence>
<feature type="compositionally biased region" description="Polar residues" evidence="1">
    <location>
        <begin position="301"/>
        <end position="315"/>
    </location>
</feature>
<evidence type="ECO:0000313" key="3">
    <source>
        <dbReference type="EMBL" id="QTB90752.1"/>
    </source>
</evidence>
<keyword evidence="4" id="KW-1185">Reference proteome</keyword>
<feature type="transmembrane region" description="Helical" evidence="2">
    <location>
        <begin position="67"/>
        <end position="91"/>
    </location>
</feature>
<dbReference type="EMBL" id="CP071732">
    <property type="protein sequence ID" value="QTB90752.1"/>
    <property type="molecule type" value="Genomic_DNA"/>
</dbReference>
<sequence>MSGRDENMNEKENENVMSESENDMNESENENGAVSMPVPAAGADGVGGSSVAASADASAEARRRPGWLAPVVAAVCVAALAAGGVAAWRAYAAHGLAVARQSCADSAEKVRGAANSYNALVNGKAGEASSTGRDEVADPATVEALAKELKAEAPEYEGCVADDKAGLDEAAGTLDDQAAWYESHEKSLAKAVKAVNASKAEKTLETARTNLSSKLDEASKLLAGSDGKVADNAARDTLAKAIDAANGLKNGNDAARIDEARKTLEDAMKTVGDSIAAKQEADARAAAEAAAAAAAQQAQAGRSNTSQGSRGQYTYSNTGNRGTGSTGSNAGTGSASTGSTTRPNLNGGHGCGNSCPPPSSDGLIHH</sequence>
<feature type="region of interest" description="Disordered" evidence="1">
    <location>
        <begin position="298"/>
        <end position="366"/>
    </location>
</feature>
<protein>
    <submittedName>
        <fullName evidence="3">Colicin transporter</fullName>
    </submittedName>
</protein>
<reference evidence="3 4" key="1">
    <citation type="submission" date="2021-03" db="EMBL/GenBank/DDBJ databases">
        <title>Genome sequencing of Bifidobacterium saguini DSMZ 23967.</title>
        <authorList>
            <person name="Kim J."/>
        </authorList>
    </citation>
    <scope>NUCLEOTIDE SEQUENCE [LARGE SCALE GENOMIC DNA]</scope>
    <source>
        <strain evidence="3 4">DSMZ 23967</strain>
    </source>
</reference>
<proteinExistence type="predicted"/>
<feature type="compositionally biased region" description="Basic and acidic residues" evidence="1">
    <location>
        <begin position="1"/>
        <end position="14"/>
    </location>
</feature>
<keyword evidence="2" id="KW-0472">Membrane</keyword>
<dbReference type="RefSeq" id="WP_207850579.1">
    <property type="nucleotide sequence ID" value="NZ_CP071732.1"/>
</dbReference>
<feature type="compositionally biased region" description="Acidic residues" evidence="1">
    <location>
        <begin position="20"/>
        <end position="29"/>
    </location>
</feature>
<gene>
    <name evidence="3" type="ORF">BSD967_10765</name>
</gene>